<keyword evidence="2" id="KW-1185">Reference proteome</keyword>
<accession>A0ABY2VGQ3</accession>
<reference evidence="1 2" key="1">
    <citation type="submission" date="2019-05" db="EMBL/GenBank/DDBJ databases">
        <title>Identification and Biocontrol Activity Analysis of Biocontrol Strain PF-1 Based on Genome-wide Data.</title>
        <authorList>
            <person name="Qi J."/>
        </authorList>
    </citation>
    <scope>NUCLEOTIDE SEQUENCE [LARGE SCALE GENOMIC DNA]</scope>
    <source>
        <strain evidence="1 2">PF-1</strain>
    </source>
</reference>
<protein>
    <submittedName>
        <fullName evidence="1">Uncharacterized protein</fullName>
    </submittedName>
</protein>
<evidence type="ECO:0000313" key="2">
    <source>
        <dbReference type="Proteomes" id="UP000310095"/>
    </source>
</evidence>
<comment type="caution">
    <text evidence="1">The sequence shown here is derived from an EMBL/GenBank/DDBJ whole genome shotgun (WGS) entry which is preliminary data.</text>
</comment>
<sequence>MRCSRRRKAESIPVGTSLLAMAVSDNAQPLIRWGARARIASKLAPALSGEPRPVKLPSP</sequence>
<proteinExistence type="predicted"/>
<gene>
    <name evidence="1" type="ORF">FEF10_11955</name>
</gene>
<dbReference type="EMBL" id="VAVY01000002">
    <property type="protein sequence ID" value="TMM63951.1"/>
    <property type="molecule type" value="Genomic_DNA"/>
</dbReference>
<organism evidence="1 2">
    <name type="scientific">Pseudomonas protegens</name>
    <dbReference type="NCBI Taxonomy" id="380021"/>
    <lineage>
        <taxon>Bacteria</taxon>
        <taxon>Pseudomonadati</taxon>
        <taxon>Pseudomonadota</taxon>
        <taxon>Gammaproteobacteria</taxon>
        <taxon>Pseudomonadales</taxon>
        <taxon>Pseudomonadaceae</taxon>
        <taxon>Pseudomonas</taxon>
    </lineage>
</organism>
<name>A0ABY2VGQ3_9PSED</name>
<dbReference type="Proteomes" id="UP000310095">
    <property type="component" value="Unassembled WGS sequence"/>
</dbReference>
<evidence type="ECO:0000313" key="1">
    <source>
        <dbReference type="EMBL" id="TMM63951.1"/>
    </source>
</evidence>